<dbReference type="PROSITE" id="PS50089">
    <property type="entry name" value="ZF_RING_2"/>
    <property type="match status" value="1"/>
</dbReference>
<feature type="compositionally biased region" description="Polar residues" evidence="2">
    <location>
        <begin position="135"/>
        <end position="147"/>
    </location>
</feature>
<feature type="compositionally biased region" description="Basic residues" evidence="2">
    <location>
        <begin position="724"/>
        <end position="749"/>
    </location>
</feature>
<reference evidence="4" key="1">
    <citation type="submission" date="2010-05" db="EMBL/GenBank/DDBJ databases">
        <title>The Genome Sequence of Magnaporthe poae strain ATCC 64411.</title>
        <authorList>
            <consortium name="The Broad Institute Genome Sequencing Platform"/>
            <consortium name="Broad Institute Genome Sequencing Center for Infectious Disease"/>
            <person name="Ma L.-J."/>
            <person name="Dead R."/>
            <person name="Young S."/>
            <person name="Zeng Q."/>
            <person name="Koehrsen M."/>
            <person name="Alvarado L."/>
            <person name="Berlin A."/>
            <person name="Chapman S.B."/>
            <person name="Chen Z."/>
            <person name="Freedman E."/>
            <person name="Gellesch M."/>
            <person name="Goldberg J."/>
            <person name="Griggs A."/>
            <person name="Gujja S."/>
            <person name="Heilman E.R."/>
            <person name="Heiman D."/>
            <person name="Hepburn T."/>
            <person name="Howarth C."/>
            <person name="Jen D."/>
            <person name="Larson L."/>
            <person name="Mehta T."/>
            <person name="Neiman D."/>
            <person name="Pearson M."/>
            <person name="Roberts A."/>
            <person name="Saif S."/>
            <person name="Shea T."/>
            <person name="Shenoy N."/>
            <person name="Sisk P."/>
            <person name="Stolte C."/>
            <person name="Sykes S."/>
            <person name="Walk T."/>
            <person name="White J."/>
            <person name="Yandava C."/>
            <person name="Haas B."/>
            <person name="Nusbaum C."/>
            <person name="Birren B."/>
        </authorList>
    </citation>
    <scope>NUCLEOTIDE SEQUENCE</scope>
    <source>
        <strain evidence="4">ATCC 64411</strain>
    </source>
</reference>
<gene>
    <name evidence="4" type="ORF">MAPG_02554</name>
</gene>
<keyword evidence="1" id="KW-0863">Zinc-finger</keyword>
<evidence type="ECO:0000256" key="1">
    <source>
        <dbReference type="PROSITE-ProRule" id="PRU00175"/>
    </source>
</evidence>
<dbReference type="VEuPathDB" id="FungiDB:MAPG_02554"/>
<accession>A0A0H2U1Q1</accession>
<feature type="region of interest" description="Disordered" evidence="2">
    <location>
        <begin position="89"/>
        <end position="234"/>
    </location>
</feature>
<feature type="region of interest" description="Disordered" evidence="2">
    <location>
        <begin position="491"/>
        <end position="755"/>
    </location>
</feature>
<feature type="compositionally biased region" description="Basic and acidic residues" evidence="2">
    <location>
        <begin position="639"/>
        <end position="714"/>
    </location>
</feature>
<dbReference type="InterPro" id="IPR001841">
    <property type="entry name" value="Znf_RING"/>
</dbReference>
<dbReference type="InterPro" id="IPR013083">
    <property type="entry name" value="Znf_RING/FYVE/PHD"/>
</dbReference>
<feature type="compositionally biased region" description="Polar residues" evidence="2">
    <location>
        <begin position="621"/>
        <end position="632"/>
    </location>
</feature>
<keyword evidence="1" id="KW-0479">Metal-binding</keyword>
<feature type="domain" description="RING-type" evidence="3">
    <location>
        <begin position="29"/>
        <end position="65"/>
    </location>
</feature>
<dbReference type="CDD" id="cd16620">
    <property type="entry name" value="vRING-HC-C4C4_RBBP6"/>
    <property type="match status" value="1"/>
</dbReference>
<feature type="compositionally biased region" description="Basic and acidic residues" evidence="2">
    <location>
        <begin position="154"/>
        <end position="178"/>
    </location>
</feature>
<sequence length="755" mass="79519">MAASLFLTPAQADLVSSLSQEEIPIKLRCAICSKLAINAFKLPCCDQAICESCQSTLPTSCPVCEHSPLSADDCKPNKALRTTIKLFVRTEEKKREAPRSKDTQDSAPPTPVDTKPASQRLSAPAPAAGAVNGDGTAQSSNSETVTPQAGAPSVKEEPRADARDSVNAPERNDADPETRPAAGQDAQTAEPQKGDEEASKEDTKGEDAQPSNQSAEDGEGTTQMSSNLNPSFGLGNGGFPNMNFGGADMNQMQMMMAMQNGMMPSGFGGFSMMGMPNMDPMMYMNGNFGPQGMGMHGMGMGGFNGGGGMGVGSGSNDNWQQQQQSWNGGGQDNFSHPNASGMGNGDYGNNLNSAGFNSAYNQGNYGHQNQYTNYRQNNFYRGGGRGGRGRGYFNNGNNPGYGYGRGGGNFGYGGNGFGNGPANDGFQNHQNGGYNMQQHFSGQGYGQGMSMGAGMGQQDQNGGYPAGQRRDSAAKELAGSGVDEFCRSIRPASQKPEGDGSAAPDEGAKQEAEQPGKSDTGEGQSSGAGGAGSSTAGNGVSDATGTVDGSAAGANKAPDGVLRPVPALSDSYGTQFPHRPGPSAPDVPLNAPSGPKAMRQGLPNTSLLHLKARGLIGPDESPQSPKMANGQGSPVGVGDRPRSRSGSLDRRRSTGGDQRPRDGGRDGKEDRYNRSRRSSRERDRNRELRDRDHQGDVTNPTEERDDHREWERRGARSVSQSSRSRSRTRSRSRDRKDGSHKRSSRRHRSGSPPAT</sequence>
<feature type="compositionally biased region" description="Basic and acidic residues" evidence="2">
    <location>
        <begin position="506"/>
        <end position="520"/>
    </location>
</feature>
<name>A0A0H2U1Q1_MAGP6</name>
<organism evidence="4">
    <name type="scientific">Magnaporthiopsis poae (strain ATCC 64411 / 73-15)</name>
    <name type="common">Kentucky bluegrass fungus</name>
    <name type="synonym">Magnaporthe poae</name>
    <dbReference type="NCBI Taxonomy" id="644358"/>
    <lineage>
        <taxon>Eukaryota</taxon>
        <taxon>Fungi</taxon>
        <taxon>Dikarya</taxon>
        <taxon>Ascomycota</taxon>
        <taxon>Pezizomycotina</taxon>
        <taxon>Sordariomycetes</taxon>
        <taxon>Sordariomycetidae</taxon>
        <taxon>Magnaporthales</taxon>
        <taxon>Magnaporthaceae</taxon>
        <taxon>Magnaporthiopsis</taxon>
    </lineage>
</organism>
<evidence type="ECO:0000256" key="2">
    <source>
        <dbReference type="SAM" id="MobiDB-lite"/>
    </source>
</evidence>
<feature type="region of interest" description="Disordered" evidence="2">
    <location>
        <begin position="450"/>
        <end position="479"/>
    </location>
</feature>
<dbReference type="AlphaFoldDB" id="A0A0H2U1Q1"/>
<feature type="compositionally biased region" description="Basic and acidic residues" evidence="2">
    <location>
        <begin position="89"/>
        <end position="104"/>
    </location>
</feature>
<proteinExistence type="predicted"/>
<protein>
    <recommendedName>
        <fullName evidence="3">RING-type domain-containing protein</fullName>
    </recommendedName>
</protein>
<evidence type="ECO:0000259" key="3">
    <source>
        <dbReference type="PROSITE" id="PS50089"/>
    </source>
</evidence>
<dbReference type="Gene3D" id="3.30.40.10">
    <property type="entry name" value="Zinc/RING finger domain, C3HC4 (zinc finger)"/>
    <property type="match status" value="1"/>
</dbReference>
<feature type="compositionally biased region" description="Polar residues" evidence="2">
    <location>
        <begin position="209"/>
        <end position="230"/>
    </location>
</feature>
<feature type="region of interest" description="Disordered" evidence="2">
    <location>
        <begin position="320"/>
        <end position="347"/>
    </location>
</feature>
<feature type="non-terminal residue" evidence="4">
    <location>
        <position position="755"/>
    </location>
</feature>
<evidence type="ECO:0000313" key="4">
    <source>
        <dbReference type="EMBL" id="KLU83494.1"/>
    </source>
</evidence>
<reference evidence="4" key="2">
    <citation type="submission" date="2011-03" db="EMBL/GenBank/DDBJ databases">
        <title>Annotation of Magnaporthe poae ATCC 64411.</title>
        <authorList>
            <person name="Ma L.-J."/>
            <person name="Dead R."/>
            <person name="Young S.K."/>
            <person name="Zeng Q."/>
            <person name="Gargeya S."/>
            <person name="Fitzgerald M."/>
            <person name="Haas B."/>
            <person name="Abouelleil A."/>
            <person name="Alvarado L."/>
            <person name="Arachchi H.M."/>
            <person name="Berlin A."/>
            <person name="Brown A."/>
            <person name="Chapman S.B."/>
            <person name="Chen Z."/>
            <person name="Dunbar C."/>
            <person name="Freedman E."/>
            <person name="Gearin G."/>
            <person name="Gellesch M."/>
            <person name="Goldberg J."/>
            <person name="Griggs A."/>
            <person name="Gujja S."/>
            <person name="Heiman D."/>
            <person name="Howarth C."/>
            <person name="Larson L."/>
            <person name="Lui A."/>
            <person name="MacDonald P.J.P."/>
            <person name="Mehta T."/>
            <person name="Montmayeur A."/>
            <person name="Murphy C."/>
            <person name="Neiman D."/>
            <person name="Pearson M."/>
            <person name="Priest M."/>
            <person name="Roberts A."/>
            <person name="Saif S."/>
            <person name="Shea T."/>
            <person name="Shenoy N."/>
            <person name="Sisk P."/>
            <person name="Stolte C."/>
            <person name="Sykes S."/>
            <person name="Yandava C."/>
            <person name="Wortman J."/>
            <person name="Nusbaum C."/>
            <person name="Birren B."/>
        </authorList>
    </citation>
    <scope>NUCLEOTIDE SEQUENCE</scope>
    <source>
        <strain evidence="4">ATCC 64411</strain>
    </source>
</reference>
<dbReference type="EMBL" id="GL876967">
    <property type="protein sequence ID" value="KLU83494.1"/>
    <property type="molecule type" value="Genomic_DNA"/>
</dbReference>
<keyword evidence="1" id="KW-0862">Zinc</keyword>
<feature type="compositionally biased region" description="Basic and acidic residues" evidence="2">
    <location>
        <begin position="192"/>
        <end position="207"/>
    </location>
</feature>
<dbReference type="OrthoDB" id="106784at2759"/>
<dbReference type="SUPFAM" id="SSF57850">
    <property type="entry name" value="RING/U-box"/>
    <property type="match status" value="1"/>
</dbReference>
<dbReference type="GO" id="GO:0008270">
    <property type="term" value="F:zinc ion binding"/>
    <property type="evidence" value="ECO:0007669"/>
    <property type="project" value="UniProtKB-KW"/>
</dbReference>